<dbReference type="Proteomes" id="UP000281553">
    <property type="component" value="Unassembled WGS sequence"/>
</dbReference>
<organism evidence="2 3">
    <name type="scientific">Dibothriocephalus latus</name>
    <name type="common">Fish tapeworm</name>
    <name type="synonym">Diphyllobothrium latum</name>
    <dbReference type="NCBI Taxonomy" id="60516"/>
    <lineage>
        <taxon>Eukaryota</taxon>
        <taxon>Metazoa</taxon>
        <taxon>Spiralia</taxon>
        <taxon>Lophotrochozoa</taxon>
        <taxon>Platyhelminthes</taxon>
        <taxon>Cestoda</taxon>
        <taxon>Eucestoda</taxon>
        <taxon>Diphyllobothriidea</taxon>
        <taxon>Diphyllobothriidae</taxon>
        <taxon>Dibothriocephalus</taxon>
    </lineage>
</organism>
<dbReference type="EMBL" id="UYRU01042910">
    <property type="protein sequence ID" value="VDK78809.1"/>
    <property type="molecule type" value="Genomic_DNA"/>
</dbReference>
<keyword evidence="1" id="KW-0472">Membrane</keyword>
<reference evidence="2 3" key="1">
    <citation type="submission" date="2018-11" db="EMBL/GenBank/DDBJ databases">
        <authorList>
            <consortium name="Pathogen Informatics"/>
        </authorList>
    </citation>
    <scope>NUCLEOTIDE SEQUENCE [LARGE SCALE GENOMIC DNA]</scope>
</reference>
<evidence type="ECO:0000256" key="1">
    <source>
        <dbReference type="SAM" id="Phobius"/>
    </source>
</evidence>
<dbReference type="OrthoDB" id="410267at2759"/>
<protein>
    <submittedName>
        <fullName evidence="2">Uncharacterized protein</fullName>
    </submittedName>
</protein>
<proteinExistence type="predicted"/>
<evidence type="ECO:0000313" key="3">
    <source>
        <dbReference type="Proteomes" id="UP000281553"/>
    </source>
</evidence>
<gene>
    <name evidence="2" type="ORF">DILT_LOCUS2973</name>
</gene>
<keyword evidence="1" id="KW-1133">Transmembrane helix</keyword>
<keyword evidence="3" id="KW-1185">Reference proteome</keyword>
<keyword evidence="1" id="KW-0812">Transmembrane</keyword>
<name>A0A3P6T6C1_DIBLA</name>
<accession>A0A3P6T6C1</accession>
<dbReference type="SUPFAM" id="SSF103473">
    <property type="entry name" value="MFS general substrate transporter"/>
    <property type="match status" value="1"/>
</dbReference>
<dbReference type="InterPro" id="IPR036259">
    <property type="entry name" value="MFS_trans_sf"/>
</dbReference>
<evidence type="ECO:0000313" key="2">
    <source>
        <dbReference type="EMBL" id="VDK78809.1"/>
    </source>
</evidence>
<sequence length="148" mass="16235">MMRSEHMHLATRVASLVGVCLMMFTLGYIGSQGNISPYIISYLHKYVDPSIHNSHAVWIAAASLSSQGVLMPLSGLLIHKLGFRLILFVSFLLFSTPSLRVLPEPSLQKPRDEVVHGDSTFSATASELRPTSGHLAIQASFVLQMRVS</sequence>
<feature type="transmembrane region" description="Helical" evidence="1">
    <location>
        <begin position="55"/>
        <end position="78"/>
    </location>
</feature>
<dbReference type="AlphaFoldDB" id="A0A3P6T6C1"/>